<sequence length="116" mass="13040">MNGTEKTITEYPDKQGSFGPGIGERQTIACRTLLDDLVQDEPTDSEDKQQANDKRIVPNHPMRDSRSTAGRRLLLHLESKNRSPNEHLKTSLRSLRGLAPEERNEIRASCSFLGIP</sequence>
<dbReference type="KEGG" id="ovi:T265_01950"/>
<reference evidence="2 3" key="1">
    <citation type="submission" date="2013-11" db="EMBL/GenBank/DDBJ databases">
        <title>Opisthorchis viverrini - life in the bile duct.</title>
        <authorList>
            <person name="Young N.D."/>
            <person name="Nagarajan N."/>
            <person name="Lin S.J."/>
            <person name="Korhonen P.K."/>
            <person name="Jex A.R."/>
            <person name="Hall R.S."/>
            <person name="Safavi-Hemami H."/>
            <person name="Kaewkong W."/>
            <person name="Bertrand D."/>
            <person name="Gao S."/>
            <person name="Seet Q."/>
            <person name="Wongkham S."/>
            <person name="Teh B.T."/>
            <person name="Wongkham C."/>
            <person name="Intapan P.M."/>
            <person name="Maleewong W."/>
            <person name="Yang X."/>
            <person name="Hu M."/>
            <person name="Wang Z."/>
            <person name="Hofmann A."/>
            <person name="Sternberg P.W."/>
            <person name="Tan P."/>
            <person name="Wang J."/>
            <person name="Gasser R.B."/>
        </authorList>
    </citation>
    <scope>NUCLEOTIDE SEQUENCE [LARGE SCALE GENOMIC DNA]</scope>
</reference>
<name>A0A075AIL8_OPIVI</name>
<evidence type="ECO:0000256" key="1">
    <source>
        <dbReference type="SAM" id="MobiDB-lite"/>
    </source>
</evidence>
<keyword evidence="3" id="KW-1185">Reference proteome</keyword>
<accession>A0A075AIL8</accession>
<evidence type="ECO:0000313" key="3">
    <source>
        <dbReference type="Proteomes" id="UP000054324"/>
    </source>
</evidence>
<dbReference type="Proteomes" id="UP000054324">
    <property type="component" value="Unassembled WGS sequence"/>
</dbReference>
<dbReference type="RefSeq" id="XP_009164352.1">
    <property type="nucleotide sequence ID" value="XM_009166088.1"/>
</dbReference>
<dbReference type="CTD" id="20316138"/>
<dbReference type="GeneID" id="20316138"/>
<feature type="region of interest" description="Disordered" evidence="1">
    <location>
        <begin position="1"/>
        <end position="24"/>
    </location>
</feature>
<protein>
    <submittedName>
        <fullName evidence="2">Uncharacterized protein</fullName>
    </submittedName>
</protein>
<proteinExistence type="predicted"/>
<organism evidence="2 3">
    <name type="scientific">Opisthorchis viverrini</name>
    <name type="common">Southeast Asian liver fluke</name>
    <dbReference type="NCBI Taxonomy" id="6198"/>
    <lineage>
        <taxon>Eukaryota</taxon>
        <taxon>Metazoa</taxon>
        <taxon>Spiralia</taxon>
        <taxon>Lophotrochozoa</taxon>
        <taxon>Platyhelminthes</taxon>
        <taxon>Trematoda</taxon>
        <taxon>Digenea</taxon>
        <taxon>Opisthorchiida</taxon>
        <taxon>Opisthorchiata</taxon>
        <taxon>Opisthorchiidae</taxon>
        <taxon>Opisthorchis</taxon>
    </lineage>
</organism>
<dbReference type="AlphaFoldDB" id="A0A075AIL8"/>
<dbReference type="EMBL" id="KL596640">
    <property type="protein sequence ID" value="KER31859.1"/>
    <property type="molecule type" value="Genomic_DNA"/>
</dbReference>
<gene>
    <name evidence="2" type="ORF">T265_01950</name>
</gene>
<evidence type="ECO:0000313" key="2">
    <source>
        <dbReference type="EMBL" id="KER31859.1"/>
    </source>
</evidence>
<feature type="region of interest" description="Disordered" evidence="1">
    <location>
        <begin position="37"/>
        <end position="70"/>
    </location>
</feature>
<feature type="compositionally biased region" description="Basic and acidic residues" evidence="1">
    <location>
        <begin position="45"/>
        <end position="66"/>
    </location>
</feature>